<organism evidence="9 10">
    <name type="scientific">Anaerobacillus alkalilacustris</name>
    <dbReference type="NCBI Taxonomy" id="393763"/>
    <lineage>
        <taxon>Bacteria</taxon>
        <taxon>Bacillati</taxon>
        <taxon>Bacillota</taxon>
        <taxon>Bacilli</taxon>
        <taxon>Bacillales</taxon>
        <taxon>Bacillaceae</taxon>
        <taxon>Anaerobacillus</taxon>
    </lineage>
</organism>
<comment type="caution">
    <text evidence="9">The sequence shown here is derived from an EMBL/GenBank/DDBJ whole genome shotgun (WGS) entry which is preliminary data.</text>
</comment>
<evidence type="ECO:0000313" key="9">
    <source>
        <dbReference type="EMBL" id="OIJ16878.1"/>
    </source>
</evidence>
<dbReference type="GO" id="GO:0005737">
    <property type="term" value="C:cytoplasm"/>
    <property type="evidence" value="ECO:0007669"/>
    <property type="project" value="UniProtKB-SubCell"/>
</dbReference>
<dbReference type="EMBL" id="MLQR01000002">
    <property type="protein sequence ID" value="OIJ16878.1"/>
    <property type="molecule type" value="Genomic_DNA"/>
</dbReference>
<dbReference type="NCBIfam" id="TIGR00237">
    <property type="entry name" value="xseA"/>
    <property type="match status" value="1"/>
</dbReference>
<dbReference type="AlphaFoldDB" id="A0A1S2LWH4"/>
<dbReference type="GO" id="GO:0006308">
    <property type="term" value="P:DNA catabolic process"/>
    <property type="evidence" value="ECO:0007669"/>
    <property type="project" value="UniProtKB-UniRule"/>
</dbReference>
<dbReference type="InterPro" id="IPR020579">
    <property type="entry name" value="Exonuc_VII_lsu_C"/>
</dbReference>
<evidence type="ECO:0000256" key="5">
    <source>
        <dbReference type="HAMAP-Rule" id="MF_00378"/>
    </source>
</evidence>
<evidence type="ECO:0000313" key="10">
    <source>
        <dbReference type="Proteomes" id="UP000179524"/>
    </source>
</evidence>
<keyword evidence="3 5" id="KW-0378">Hydrolase</keyword>
<dbReference type="PANTHER" id="PTHR30008:SF0">
    <property type="entry name" value="EXODEOXYRIBONUCLEASE 7 LARGE SUBUNIT"/>
    <property type="match status" value="1"/>
</dbReference>
<comment type="subunit">
    <text evidence="5">Heterooligomer composed of large and small subunits.</text>
</comment>
<protein>
    <recommendedName>
        <fullName evidence="5">Exodeoxyribonuclease 7 large subunit</fullName>
        <ecNumber evidence="5">3.1.11.6</ecNumber>
    </recommendedName>
    <alternativeName>
        <fullName evidence="5">Exodeoxyribonuclease VII large subunit</fullName>
        <shortName evidence="5">Exonuclease VII large subunit</shortName>
    </alternativeName>
</protein>
<dbReference type="OrthoDB" id="9802795at2"/>
<dbReference type="RefSeq" id="WP_071308439.1">
    <property type="nucleotide sequence ID" value="NZ_MLQR01000002.1"/>
</dbReference>
<keyword evidence="2 5" id="KW-0540">Nuclease</keyword>
<keyword evidence="10" id="KW-1185">Reference proteome</keyword>
<feature type="domain" description="Exonuclease VII large subunit C-terminal" evidence="7">
    <location>
        <begin position="125"/>
        <end position="439"/>
    </location>
</feature>
<comment type="subcellular location">
    <subcellularLocation>
        <location evidence="5 6">Cytoplasm</location>
    </subcellularLocation>
</comment>
<name>A0A1S2LWH4_9BACI</name>
<feature type="domain" description="OB-fold nucleic acid binding" evidence="8">
    <location>
        <begin position="7"/>
        <end position="102"/>
    </location>
</feature>
<keyword evidence="4 5" id="KW-0269">Exonuclease</keyword>
<evidence type="ECO:0000256" key="6">
    <source>
        <dbReference type="RuleBase" id="RU004355"/>
    </source>
</evidence>
<evidence type="ECO:0000256" key="2">
    <source>
        <dbReference type="ARBA" id="ARBA00022722"/>
    </source>
</evidence>
<sequence length="447" mass="51027">MSNDQIFTITSLTKYIKRTFDNDEVLKNIWVKGELSNFKKHSRGHMYFTIKDTQSRIQAVMFAGNNRFLKFIPEDGMKVLIRGYVSVYEANGQYQMYVNEMQPDGVGNLYLAFEQLKKKLEIAGYFDEKYKKKIPSLPTQIGVVTSPTGAAIRDIITTLKRRFPIASITLFPVLVQGGEAPASIAKAIQKANNLGDLDVLIVGRGGGSIEELWAFNEEVVAEAIFESNIPVISAVGHETDVTIADFIADLRAATPTAAAELAVPNTDDLLEKVIQRKIRFQRAIVKRIETERRKLTNLQKSYAFRYPEQLIKQKEQHLDRQIEDLQRSMLYIIERKRSALAHLQKDVVRNHPHEMVLKVKEQLLKNEKLLQQSLIRVQKEKEFSFNQLLTKLESLSPLKVMTRGYSLAYTKEDKLIKSVTDVSKGEELTIKLKDGSVYCQVENIREV</sequence>
<dbReference type="EC" id="3.1.11.6" evidence="5"/>
<gene>
    <name evidence="5" type="primary">xseA</name>
    <name evidence="9" type="ORF">BKP37_04245</name>
</gene>
<dbReference type="InterPro" id="IPR025824">
    <property type="entry name" value="OB-fold_nuc-bd_dom"/>
</dbReference>
<evidence type="ECO:0000256" key="1">
    <source>
        <dbReference type="ARBA" id="ARBA00022490"/>
    </source>
</evidence>
<dbReference type="PANTHER" id="PTHR30008">
    <property type="entry name" value="EXODEOXYRIBONUCLEASE 7 LARGE SUBUNIT"/>
    <property type="match status" value="1"/>
</dbReference>
<proteinExistence type="inferred from homology"/>
<keyword evidence="1 5" id="KW-0963">Cytoplasm</keyword>
<evidence type="ECO:0000256" key="3">
    <source>
        <dbReference type="ARBA" id="ARBA00022801"/>
    </source>
</evidence>
<evidence type="ECO:0000259" key="7">
    <source>
        <dbReference type="Pfam" id="PF02601"/>
    </source>
</evidence>
<dbReference type="InterPro" id="IPR003753">
    <property type="entry name" value="Exonuc_VII_L"/>
</dbReference>
<comment type="catalytic activity">
    <reaction evidence="5 6">
        <text>Exonucleolytic cleavage in either 5'- to 3'- or 3'- to 5'-direction to yield nucleoside 5'-phosphates.</text>
        <dbReference type="EC" id="3.1.11.6"/>
    </reaction>
</comment>
<dbReference type="GO" id="GO:0003676">
    <property type="term" value="F:nucleic acid binding"/>
    <property type="evidence" value="ECO:0007669"/>
    <property type="project" value="InterPro"/>
</dbReference>
<dbReference type="GO" id="GO:0009318">
    <property type="term" value="C:exodeoxyribonuclease VII complex"/>
    <property type="evidence" value="ECO:0007669"/>
    <property type="project" value="UniProtKB-UniRule"/>
</dbReference>
<comment type="similarity">
    <text evidence="5 6">Belongs to the XseA family.</text>
</comment>
<evidence type="ECO:0000256" key="4">
    <source>
        <dbReference type="ARBA" id="ARBA00022839"/>
    </source>
</evidence>
<dbReference type="GO" id="GO:0008855">
    <property type="term" value="F:exodeoxyribonuclease VII activity"/>
    <property type="evidence" value="ECO:0007669"/>
    <property type="project" value="UniProtKB-UniRule"/>
</dbReference>
<evidence type="ECO:0000259" key="8">
    <source>
        <dbReference type="Pfam" id="PF13742"/>
    </source>
</evidence>
<comment type="function">
    <text evidence="5">Bidirectionally degrades single-stranded DNA into large acid-insoluble oligonucleotides, which are then degraded further into small acid-soluble oligonucleotides.</text>
</comment>
<accession>A0A1S2LWH4</accession>
<dbReference type="CDD" id="cd04489">
    <property type="entry name" value="ExoVII_LU_OBF"/>
    <property type="match status" value="1"/>
</dbReference>
<dbReference type="HAMAP" id="MF_00378">
    <property type="entry name" value="Exonuc_7_L"/>
    <property type="match status" value="1"/>
</dbReference>
<dbReference type="Pfam" id="PF02601">
    <property type="entry name" value="Exonuc_VII_L"/>
    <property type="match status" value="1"/>
</dbReference>
<reference evidence="9 10" key="1">
    <citation type="submission" date="2016-10" db="EMBL/GenBank/DDBJ databases">
        <title>Draft genome sequences of four alkaliphilic bacteria belonging to the Anaerobacillus genus.</title>
        <authorList>
            <person name="Bassil N.M."/>
            <person name="Lloyd J.R."/>
        </authorList>
    </citation>
    <scope>NUCLEOTIDE SEQUENCE [LARGE SCALE GENOMIC DNA]</scope>
    <source>
        <strain evidence="9 10">DSM 18345</strain>
    </source>
</reference>
<dbReference type="Proteomes" id="UP000179524">
    <property type="component" value="Unassembled WGS sequence"/>
</dbReference>
<dbReference type="Pfam" id="PF13742">
    <property type="entry name" value="tRNA_anti_2"/>
    <property type="match status" value="1"/>
</dbReference>